<accession>A0A7S4SWJ3</accession>
<proteinExistence type="predicted"/>
<evidence type="ECO:0000256" key="1">
    <source>
        <dbReference type="SAM" id="MobiDB-lite"/>
    </source>
</evidence>
<feature type="region of interest" description="Disordered" evidence="1">
    <location>
        <begin position="164"/>
        <end position="184"/>
    </location>
</feature>
<protein>
    <submittedName>
        <fullName evidence="2">Uncharacterized protein</fullName>
    </submittedName>
</protein>
<reference evidence="2" key="1">
    <citation type="submission" date="2021-01" db="EMBL/GenBank/DDBJ databases">
        <authorList>
            <person name="Corre E."/>
            <person name="Pelletier E."/>
            <person name="Niang G."/>
            <person name="Scheremetjew M."/>
            <person name="Finn R."/>
            <person name="Kale V."/>
            <person name="Holt S."/>
            <person name="Cochrane G."/>
            <person name="Meng A."/>
            <person name="Brown T."/>
            <person name="Cohen L."/>
        </authorList>
    </citation>
    <scope>NUCLEOTIDE SEQUENCE</scope>
    <source>
        <strain evidence="2">CCMP3105</strain>
    </source>
</reference>
<dbReference type="EMBL" id="HBNR01079588">
    <property type="protein sequence ID" value="CAE4656368.1"/>
    <property type="molecule type" value="Transcribed_RNA"/>
</dbReference>
<organism evidence="2">
    <name type="scientific">Alexandrium monilatum</name>
    <dbReference type="NCBI Taxonomy" id="311494"/>
    <lineage>
        <taxon>Eukaryota</taxon>
        <taxon>Sar</taxon>
        <taxon>Alveolata</taxon>
        <taxon>Dinophyceae</taxon>
        <taxon>Gonyaulacales</taxon>
        <taxon>Pyrocystaceae</taxon>
        <taxon>Alexandrium</taxon>
    </lineage>
</organism>
<evidence type="ECO:0000313" key="2">
    <source>
        <dbReference type="EMBL" id="CAE4656368.1"/>
    </source>
</evidence>
<sequence length="813" mass="90324">MAQAISAQGRSHGVVSCKLPPLQMFSFLFGSTGESAADPQVEEGHRGLDVIIDGTVLRVDVDALADASGLFLQVQSTNERECPLEDFPGGVDVFRQIVALLTPAEEAKLHVDEDNVLNLFEAAWLLECPRVFDEVMRSSYMRSLSSRRRVELLEHLLPFTAASNPSEGPCAAEKRAAEEDGGASPFGAAATGEFMRVFLLETNMWQCTEKAALDLAVQLDMGDFVLGPRLATGSLRICCEFLRMHHRRQEAAGLVTSAFQPMTSMWKNLTDRPLRAKVLWDAHLFALQCIRKRLPLDPKEEQVLAGEQEEDEEAKADLPDDVCTALDDRVLLGLAELVQYTDIPRSPPNWAALLIRTLMLSGREEEARRAFVEAFPHSPRLRLLVWREPRVLPAAWLSDVAGHVEASDVLMRVLSGYRDLDAEEFCDIVEHVLLEHFLATPHCSHIVLASRLMKEIVGACFDAGEKVRAPRPPPQVLEEEPEAGAVRSEAGDAINGISAGGNGVGACNGSAPGSSGREPPRRCPAGWDGQHLLWRVAHLGTRLFEAAFVPQFGFLPHRWPDSFGTGVAGAGGTCAVRASPRPEELPVRLEPIVVKVSDTCLWDEGLLQLKLLRPILEVGHLAPDEPALHFGQQVIMRHLWYHHRGSYFEVPRLKELWELARWPLCEDPSLIREALEYLKGTYRELRAPGGAWLPEHEEALFLMFAALDLQRLPVQALLSPWVPAQAQAVRLLVQQQPAEQFHAELQQEVSTASESLKSINAHCQKLHNRLNIVEQRTVINKSQINDAIVVIEEHQRKKSQFAQPPRRTSPTMP</sequence>
<dbReference type="AlphaFoldDB" id="A0A7S4SWJ3"/>
<name>A0A7S4SWJ3_9DINO</name>
<gene>
    <name evidence="2" type="ORF">AMON00008_LOCUS56802</name>
</gene>